<evidence type="ECO:0000256" key="2">
    <source>
        <dbReference type="ARBA" id="ARBA00008814"/>
    </source>
</evidence>
<dbReference type="Pfam" id="PF01497">
    <property type="entry name" value="Peripla_BP_2"/>
    <property type="match status" value="1"/>
</dbReference>
<feature type="domain" description="Fe/B12 periplasmic-binding" evidence="6">
    <location>
        <begin position="63"/>
        <end position="336"/>
    </location>
</feature>
<keyword evidence="3" id="KW-0813">Transport</keyword>
<dbReference type="AlphaFoldDB" id="A0AA44UTJ6"/>
<dbReference type="PANTHER" id="PTHR30532:SF24">
    <property type="entry name" value="FERRIC ENTEROBACTIN-BINDING PERIPLASMIC PROTEIN FEPB"/>
    <property type="match status" value="1"/>
</dbReference>
<dbReference type="Gene3D" id="3.40.50.1980">
    <property type="entry name" value="Nitrogenase molybdenum iron protein domain"/>
    <property type="match status" value="2"/>
</dbReference>
<evidence type="ECO:0000256" key="4">
    <source>
        <dbReference type="ARBA" id="ARBA00022729"/>
    </source>
</evidence>
<dbReference type="RefSeq" id="WP_100880079.1">
    <property type="nucleotide sequence ID" value="NZ_JBICSI010000004.1"/>
</dbReference>
<evidence type="ECO:0000313" key="7">
    <source>
        <dbReference type="EMBL" id="PKB33254.1"/>
    </source>
</evidence>
<sequence length="339" mass="35519">MSQSQARRIPVLVVVLAAVLLLAGCGGPAAAPAPAPAGTGDGTFPVTLTHAFGETTVPAPPTRVVALGANDLAVAQTLGAPVVGAVRNPAGSTPHLPYLAPLPAEVLSIPAEQTTVDPEQIAAFRPDLILATSAYQIADRATYDRLARIAPTVVYPRTLYGSPMQDDARLIGRALGREAEVEELIGDADRRVAEVRDRLPGLVGKTYLYGQARGEVLPMVVGEQNLSTVFMRSLGLQVPESFRSAPASDALAPGTVGVSYEEVSRLSEADLLLMTFAAAGDRATFEGNELVRRVRAVRDGTYTALTLDQAVALQAPNVVSTGWLIDQLRPSLEKIAATG</sequence>
<feature type="chain" id="PRO_5041422265" evidence="5">
    <location>
        <begin position="32"/>
        <end position="339"/>
    </location>
</feature>
<evidence type="ECO:0000259" key="6">
    <source>
        <dbReference type="PROSITE" id="PS50983"/>
    </source>
</evidence>
<dbReference type="PROSITE" id="PS50983">
    <property type="entry name" value="FE_B12_PBP"/>
    <property type="match status" value="1"/>
</dbReference>
<dbReference type="GO" id="GO:1901678">
    <property type="term" value="P:iron coordination entity transport"/>
    <property type="evidence" value="ECO:0007669"/>
    <property type="project" value="UniProtKB-ARBA"/>
</dbReference>
<evidence type="ECO:0000313" key="8">
    <source>
        <dbReference type="Proteomes" id="UP000232453"/>
    </source>
</evidence>
<evidence type="ECO:0000256" key="1">
    <source>
        <dbReference type="ARBA" id="ARBA00004196"/>
    </source>
</evidence>
<dbReference type="PANTHER" id="PTHR30532">
    <property type="entry name" value="IRON III DICITRATE-BINDING PERIPLASMIC PROTEIN"/>
    <property type="match status" value="1"/>
</dbReference>
<keyword evidence="4 5" id="KW-0732">Signal</keyword>
<feature type="signal peptide" evidence="5">
    <location>
        <begin position="1"/>
        <end position="31"/>
    </location>
</feature>
<accession>A0AA44UTJ6</accession>
<dbReference type="InterPro" id="IPR051313">
    <property type="entry name" value="Bact_iron-sidero_bind"/>
</dbReference>
<gene>
    <name evidence="7" type="ORF">ATL51_5007</name>
</gene>
<reference evidence="7 8" key="1">
    <citation type="submission" date="2017-11" db="EMBL/GenBank/DDBJ databases">
        <title>Sequencing the genomes of 1000 actinobacteria strains.</title>
        <authorList>
            <person name="Klenk H.-P."/>
        </authorList>
    </citation>
    <scope>NUCLEOTIDE SEQUENCE [LARGE SCALE GENOMIC DNA]</scope>
    <source>
        <strain evidence="7 8">DSM 44104</strain>
    </source>
</reference>
<dbReference type="PROSITE" id="PS51257">
    <property type="entry name" value="PROKAR_LIPOPROTEIN"/>
    <property type="match status" value="1"/>
</dbReference>
<dbReference type="EMBL" id="PHUJ01000003">
    <property type="protein sequence ID" value="PKB33254.1"/>
    <property type="molecule type" value="Genomic_DNA"/>
</dbReference>
<dbReference type="GO" id="GO:0030288">
    <property type="term" value="C:outer membrane-bounded periplasmic space"/>
    <property type="evidence" value="ECO:0007669"/>
    <property type="project" value="TreeGrafter"/>
</dbReference>
<dbReference type="Proteomes" id="UP000232453">
    <property type="component" value="Unassembled WGS sequence"/>
</dbReference>
<organism evidence="7 8">
    <name type="scientific">Pseudonocardia alni</name>
    <name type="common">Amycolata alni</name>
    <dbReference type="NCBI Taxonomy" id="33907"/>
    <lineage>
        <taxon>Bacteria</taxon>
        <taxon>Bacillati</taxon>
        <taxon>Actinomycetota</taxon>
        <taxon>Actinomycetes</taxon>
        <taxon>Pseudonocardiales</taxon>
        <taxon>Pseudonocardiaceae</taxon>
        <taxon>Pseudonocardia</taxon>
    </lineage>
</organism>
<protein>
    <submittedName>
        <fullName evidence="7">Iron complex transport system substrate-binding protein</fullName>
    </submittedName>
</protein>
<comment type="subcellular location">
    <subcellularLocation>
        <location evidence="1">Cell envelope</location>
    </subcellularLocation>
</comment>
<evidence type="ECO:0000256" key="3">
    <source>
        <dbReference type="ARBA" id="ARBA00022448"/>
    </source>
</evidence>
<name>A0AA44UTJ6_PSEA5</name>
<dbReference type="InterPro" id="IPR002491">
    <property type="entry name" value="ABC_transptr_periplasmic_BD"/>
</dbReference>
<proteinExistence type="inferred from homology"/>
<comment type="caution">
    <text evidence="7">The sequence shown here is derived from an EMBL/GenBank/DDBJ whole genome shotgun (WGS) entry which is preliminary data.</text>
</comment>
<comment type="similarity">
    <text evidence="2">Belongs to the bacterial solute-binding protein 8 family.</text>
</comment>
<evidence type="ECO:0000256" key="5">
    <source>
        <dbReference type="SAM" id="SignalP"/>
    </source>
</evidence>
<dbReference type="SUPFAM" id="SSF53807">
    <property type="entry name" value="Helical backbone' metal receptor"/>
    <property type="match status" value="1"/>
</dbReference>